<sequence length="41" mass="4661">MLLCPSSRFFSPSIQDFLSLSIISCLCLLFLEENILLARLL</sequence>
<protein>
    <submittedName>
        <fullName evidence="1">Uncharacterized protein</fullName>
    </submittedName>
</protein>
<dbReference type="AlphaFoldDB" id="A0A0A9EIN7"/>
<organism evidence="1">
    <name type="scientific">Arundo donax</name>
    <name type="common">Giant reed</name>
    <name type="synonym">Donax arundinaceus</name>
    <dbReference type="NCBI Taxonomy" id="35708"/>
    <lineage>
        <taxon>Eukaryota</taxon>
        <taxon>Viridiplantae</taxon>
        <taxon>Streptophyta</taxon>
        <taxon>Embryophyta</taxon>
        <taxon>Tracheophyta</taxon>
        <taxon>Spermatophyta</taxon>
        <taxon>Magnoliopsida</taxon>
        <taxon>Liliopsida</taxon>
        <taxon>Poales</taxon>
        <taxon>Poaceae</taxon>
        <taxon>PACMAD clade</taxon>
        <taxon>Arundinoideae</taxon>
        <taxon>Arundineae</taxon>
        <taxon>Arundo</taxon>
    </lineage>
</organism>
<reference evidence="1" key="2">
    <citation type="journal article" date="2015" name="Data Brief">
        <title>Shoot transcriptome of the giant reed, Arundo donax.</title>
        <authorList>
            <person name="Barrero R.A."/>
            <person name="Guerrero F.D."/>
            <person name="Moolhuijzen P."/>
            <person name="Goolsby J.A."/>
            <person name="Tidwell J."/>
            <person name="Bellgard S.E."/>
            <person name="Bellgard M.I."/>
        </authorList>
    </citation>
    <scope>NUCLEOTIDE SEQUENCE</scope>
    <source>
        <tissue evidence="1">Shoot tissue taken approximately 20 cm above the soil surface</tissue>
    </source>
</reference>
<accession>A0A0A9EIN7</accession>
<proteinExistence type="predicted"/>
<name>A0A0A9EIN7_ARUDO</name>
<dbReference type="EMBL" id="GBRH01200190">
    <property type="protein sequence ID" value="JAD97705.1"/>
    <property type="molecule type" value="Transcribed_RNA"/>
</dbReference>
<evidence type="ECO:0000313" key="1">
    <source>
        <dbReference type="EMBL" id="JAD97705.1"/>
    </source>
</evidence>
<reference evidence="1" key="1">
    <citation type="submission" date="2014-09" db="EMBL/GenBank/DDBJ databases">
        <authorList>
            <person name="Magalhaes I.L.F."/>
            <person name="Oliveira U."/>
            <person name="Santos F.R."/>
            <person name="Vidigal T.H.D.A."/>
            <person name="Brescovit A.D."/>
            <person name="Santos A.J."/>
        </authorList>
    </citation>
    <scope>NUCLEOTIDE SEQUENCE</scope>
    <source>
        <tissue evidence="1">Shoot tissue taken approximately 20 cm above the soil surface</tissue>
    </source>
</reference>